<evidence type="ECO:0000256" key="1">
    <source>
        <dbReference type="ARBA" id="ARBA00004123"/>
    </source>
</evidence>
<reference evidence="6 7" key="1">
    <citation type="submission" date="2008-07" db="EMBL/GenBank/DDBJ databases">
        <authorList>
            <person name="El-Sayed N."/>
            <person name="Caler E."/>
            <person name="Inman J."/>
            <person name="Amedeo P."/>
            <person name="Hass B."/>
            <person name="Wortman J."/>
        </authorList>
    </citation>
    <scope>NUCLEOTIDE SEQUENCE [LARGE SCALE GENOMIC DNA]</scope>
    <source>
        <strain evidence="7">ATCC 50983 / TXsc</strain>
    </source>
</reference>
<dbReference type="PANTHER" id="PTHR46481:SF10">
    <property type="entry name" value="ZINC FINGER BED DOMAIN-CONTAINING PROTEIN 39"/>
    <property type="match status" value="1"/>
</dbReference>
<keyword evidence="3" id="KW-0863">Zinc-finger</keyword>
<dbReference type="AlphaFoldDB" id="C5KJ36"/>
<dbReference type="GO" id="GO:0008270">
    <property type="term" value="F:zinc ion binding"/>
    <property type="evidence" value="ECO:0007669"/>
    <property type="project" value="UniProtKB-KW"/>
</dbReference>
<comment type="subcellular location">
    <subcellularLocation>
        <location evidence="1">Nucleus</location>
    </subcellularLocation>
</comment>
<dbReference type="SUPFAM" id="SSF53098">
    <property type="entry name" value="Ribonuclease H-like"/>
    <property type="match status" value="1"/>
</dbReference>
<evidence type="ECO:0000256" key="4">
    <source>
        <dbReference type="ARBA" id="ARBA00022833"/>
    </source>
</evidence>
<dbReference type="InParanoid" id="C5KJ36"/>
<organism evidence="7">
    <name type="scientific">Perkinsus marinus (strain ATCC 50983 / TXsc)</name>
    <dbReference type="NCBI Taxonomy" id="423536"/>
    <lineage>
        <taxon>Eukaryota</taxon>
        <taxon>Sar</taxon>
        <taxon>Alveolata</taxon>
        <taxon>Perkinsozoa</taxon>
        <taxon>Perkinsea</taxon>
        <taxon>Perkinsida</taxon>
        <taxon>Perkinsidae</taxon>
        <taxon>Perkinsus</taxon>
    </lineage>
</organism>
<evidence type="ECO:0000313" key="6">
    <source>
        <dbReference type="EMBL" id="EER15507.1"/>
    </source>
</evidence>
<keyword evidence="2" id="KW-0479">Metal-binding</keyword>
<feature type="non-terminal residue" evidence="6">
    <location>
        <position position="277"/>
    </location>
</feature>
<dbReference type="GeneID" id="9046282"/>
<proteinExistence type="predicted"/>
<evidence type="ECO:0000256" key="3">
    <source>
        <dbReference type="ARBA" id="ARBA00022771"/>
    </source>
</evidence>
<keyword evidence="4" id="KW-0862">Zinc</keyword>
<evidence type="ECO:0000313" key="7">
    <source>
        <dbReference type="Proteomes" id="UP000007800"/>
    </source>
</evidence>
<evidence type="ECO:0000256" key="5">
    <source>
        <dbReference type="ARBA" id="ARBA00023242"/>
    </source>
</evidence>
<dbReference type="Proteomes" id="UP000007800">
    <property type="component" value="Unassembled WGS sequence"/>
</dbReference>
<dbReference type="OrthoDB" id="1607513at2759"/>
<dbReference type="GO" id="GO:0005634">
    <property type="term" value="C:nucleus"/>
    <property type="evidence" value="ECO:0007669"/>
    <property type="project" value="UniProtKB-SubCell"/>
</dbReference>
<dbReference type="InterPro" id="IPR052035">
    <property type="entry name" value="ZnF_BED_domain_contain"/>
</dbReference>
<dbReference type="EMBL" id="GG673506">
    <property type="protein sequence ID" value="EER15507.1"/>
    <property type="molecule type" value="Genomic_DNA"/>
</dbReference>
<protein>
    <recommendedName>
        <fullName evidence="8">HAT C-terminal dimerisation domain-containing protein</fullName>
    </recommendedName>
</protein>
<name>C5KJ36_PERM5</name>
<keyword evidence="5" id="KW-0539">Nucleus</keyword>
<sequence length="277" mass="31228">MVRCFSDLVASGTMCLLKQWLPCAAHRLHLTVCNGLALYKTRRTEKAGIYGHKTVEDGLAQAEEVLKEMDAKDPTEGDNSTNVNTDALLMEAEEDIEQDEPDWGLEGDDEAFRDGIETAGRVTRTQASAKRSVDRVRTLISLLRKSTTARDIMNDVREKFPPASKGGTAYCGDTVTRWNSTFAMIKQILDYKLQYEEFQRAVKSTLPPNSPVYKVVENCRLSHTDYRVLQAVYDALMPFKLCTDWLSGSKYPTLPNLLIAIGAIRRKLERDEPEVRT</sequence>
<evidence type="ECO:0008006" key="8">
    <source>
        <dbReference type="Google" id="ProtNLM"/>
    </source>
</evidence>
<dbReference type="InterPro" id="IPR012337">
    <property type="entry name" value="RNaseH-like_sf"/>
</dbReference>
<dbReference type="PANTHER" id="PTHR46481">
    <property type="entry name" value="ZINC FINGER BED DOMAIN-CONTAINING PROTEIN 4"/>
    <property type="match status" value="1"/>
</dbReference>
<evidence type="ECO:0000256" key="2">
    <source>
        <dbReference type="ARBA" id="ARBA00022723"/>
    </source>
</evidence>
<gene>
    <name evidence="6" type="ORF">Pmar_PMAR027282</name>
</gene>
<dbReference type="RefSeq" id="XP_002783711.1">
    <property type="nucleotide sequence ID" value="XM_002783665.1"/>
</dbReference>
<keyword evidence="7" id="KW-1185">Reference proteome</keyword>
<accession>C5KJ36</accession>